<feature type="region of interest" description="Disordered" evidence="1">
    <location>
        <begin position="140"/>
        <end position="177"/>
    </location>
</feature>
<sequence length="177" mass="19027">MSDHNELVRLIKPRALPAGVLEIEATADERAALSQRFGVTAISALTATAAFGEKDGAVLVDGTLRATIEQPCAVTRDPLAYELEEAFSLRFVPPRDRGDHADDEEFELTAEDLDEIEYEGDAFDLGEAIAQELGLAIDPYREGPGADAARDEVGIESDEERKASGPLAEALSALKKD</sequence>
<reference evidence="2 3" key="1">
    <citation type="submission" date="2021-08" db="EMBL/GenBank/DDBJ databases">
        <title>Comparative Genomics Analysis of the Genus Qipengyuania Reveals Extensive Genetic Diversity and Metabolic Versatility, Including the Description of Fifteen Novel Species.</title>
        <authorList>
            <person name="Liu Y."/>
        </authorList>
    </citation>
    <scope>NUCLEOTIDE SEQUENCE [LARGE SCALE GENOMIC DNA]</scope>
    <source>
        <strain evidence="2 3">1NDH13</strain>
    </source>
</reference>
<dbReference type="Pfam" id="PF02620">
    <property type="entry name" value="YceD"/>
    <property type="match status" value="1"/>
</dbReference>
<organism evidence="2 3">
    <name type="scientific">Qipengyuania aurantiaca</name>
    <dbReference type="NCBI Taxonomy" id="2867233"/>
    <lineage>
        <taxon>Bacteria</taxon>
        <taxon>Pseudomonadati</taxon>
        <taxon>Pseudomonadota</taxon>
        <taxon>Alphaproteobacteria</taxon>
        <taxon>Sphingomonadales</taxon>
        <taxon>Erythrobacteraceae</taxon>
        <taxon>Qipengyuania</taxon>
    </lineage>
</organism>
<dbReference type="EMBL" id="CP081295">
    <property type="protein sequence ID" value="QZD88904.1"/>
    <property type="molecule type" value="Genomic_DNA"/>
</dbReference>
<feature type="compositionally biased region" description="Basic and acidic residues" evidence="1">
    <location>
        <begin position="148"/>
        <end position="163"/>
    </location>
</feature>
<name>A0ABX8ZMH7_9SPHN</name>
<dbReference type="RefSeq" id="WP_221424414.1">
    <property type="nucleotide sequence ID" value="NZ_CP081295.1"/>
</dbReference>
<dbReference type="Proteomes" id="UP000824281">
    <property type="component" value="Chromosome"/>
</dbReference>
<protein>
    <submittedName>
        <fullName evidence="2">DUF177 domain-containing protein</fullName>
    </submittedName>
</protein>
<keyword evidence="3" id="KW-1185">Reference proteome</keyword>
<gene>
    <name evidence="2" type="ORF">K3148_08545</name>
</gene>
<evidence type="ECO:0000313" key="2">
    <source>
        <dbReference type="EMBL" id="QZD88904.1"/>
    </source>
</evidence>
<evidence type="ECO:0000256" key="1">
    <source>
        <dbReference type="SAM" id="MobiDB-lite"/>
    </source>
</evidence>
<evidence type="ECO:0000313" key="3">
    <source>
        <dbReference type="Proteomes" id="UP000824281"/>
    </source>
</evidence>
<accession>A0ABX8ZMH7</accession>
<proteinExistence type="predicted"/>
<dbReference type="InterPro" id="IPR003772">
    <property type="entry name" value="YceD"/>
</dbReference>